<comment type="caution">
    <text evidence="1">The sequence shown here is derived from an EMBL/GenBank/DDBJ whole genome shotgun (WGS) entry which is preliminary data.</text>
</comment>
<evidence type="ECO:0000313" key="1">
    <source>
        <dbReference type="EMBL" id="KAJ9091564.1"/>
    </source>
</evidence>
<dbReference type="Proteomes" id="UP001230649">
    <property type="component" value="Unassembled WGS sequence"/>
</dbReference>
<accession>A0ACC2UX96</accession>
<keyword evidence="2" id="KW-1185">Reference proteome</keyword>
<name>A0ACC2UX96_9TREE</name>
<gene>
    <name evidence="1" type="ORF">QFC20_007607</name>
</gene>
<proteinExistence type="predicted"/>
<reference evidence="1" key="1">
    <citation type="submission" date="2023-04" db="EMBL/GenBank/DDBJ databases">
        <title>Draft Genome sequencing of Naganishia species isolated from polar environments using Oxford Nanopore Technology.</title>
        <authorList>
            <person name="Leo P."/>
            <person name="Venkateswaran K."/>
        </authorList>
    </citation>
    <scope>NUCLEOTIDE SEQUENCE</scope>
    <source>
        <strain evidence="1">MNA-CCFEE 5262</strain>
    </source>
</reference>
<sequence length="156" mass="17428">MGVDIAVGNTNRVKNKGKAPIIDLLNTTSDDPIIVGLMADREMLPDTLEEFNRQTTITSKTTASKMMKDPKVGALLRDRELFLDSLEERQRWINDNPLAQEEAAEEENLRASGATGSAPLPKRKRVYGPDLSEIDAWYLDKAAKNVQTLSKTWNNL</sequence>
<organism evidence="1 2">
    <name type="scientific">Naganishia adeliensis</name>
    <dbReference type="NCBI Taxonomy" id="92952"/>
    <lineage>
        <taxon>Eukaryota</taxon>
        <taxon>Fungi</taxon>
        <taxon>Dikarya</taxon>
        <taxon>Basidiomycota</taxon>
        <taxon>Agaricomycotina</taxon>
        <taxon>Tremellomycetes</taxon>
        <taxon>Filobasidiales</taxon>
        <taxon>Filobasidiaceae</taxon>
        <taxon>Naganishia</taxon>
    </lineage>
</organism>
<evidence type="ECO:0000313" key="2">
    <source>
        <dbReference type="Proteomes" id="UP001230649"/>
    </source>
</evidence>
<dbReference type="EMBL" id="JASBWS010000198">
    <property type="protein sequence ID" value="KAJ9091564.1"/>
    <property type="molecule type" value="Genomic_DNA"/>
</dbReference>
<protein>
    <submittedName>
        <fullName evidence="1">Uncharacterized protein</fullName>
    </submittedName>
</protein>